<reference evidence="1 2" key="1">
    <citation type="submission" date="2014-04" db="EMBL/GenBank/DDBJ databases">
        <authorList>
            <consortium name="DOE Joint Genome Institute"/>
            <person name="Kuo A."/>
            <person name="Kohler A."/>
            <person name="Jargeat P."/>
            <person name="Nagy L.G."/>
            <person name="Floudas D."/>
            <person name="Copeland A."/>
            <person name="Barry K.W."/>
            <person name="Cichocki N."/>
            <person name="Veneault-Fourrey C."/>
            <person name="LaButti K."/>
            <person name="Lindquist E.A."/>
            <person name="Lipzen A."/>
            <person name="Lundell T."/>
            <person name="Morin E."/>
            <person name="Murat C."/>
            <person name="Sun H."/>
            <person name="Tunlid A."/>
            <person name="Henrissat B."/>
            <person name="Grigoriev I.V."/>
            <person name="Hibbett D.S."/>
            <person name="Martin F."/>
            <person name="Nordberg H.P."/>
            <person name="Cantor M.N."/>
            <person name="Hua S.X."/>
        </authorList>
    </citation>
    <scope>NUCLEOTIDE SEQUENCE [LARGE SCALE GENOMIC DNA]</scope>
    <source>
        <strain evidence="1 2">Ve08.2h10</strain>
    </source>
</reference>
<gene>
    <name evidence="1" type="ORF">PAXRUDRAFT_179134</name>
</gene>
<protein>
    <submittedName>
        <fullName evidence="1">Uncharacterized protein</fullName>
    </submittedName>
</protein>
<name>A0A0D0BNI7_9AGAM</name>
<organism evidence="1 2">
    <name type="scientific">Paxillus rubicundulus Ve08.2h10</name>
    <dbReference type="NCBI Taxonomy" id="930991"/>
    <lineage>
        <taxon>Eukaryota</taxon>
        <taxon>Fungi</taxon>
        <taxon>Dikarya</taxon>
        <taxon>Basidiomycota</taxon>
        <taxon>Agaricomycotina</taxon>
        <taxon>Agaricomycetes</taxon>
        <taxon>Agaricomycetidae</taxon>
        <taxon>Boletales</taxon>
        <taxon>Paxilineae</taxon>
        <taxon>Paxillaceae</taxon>
        <taxon>Paxillus</taxon>
    </lineage>
</organism>
<dbReference type="AlphaFoldDB" id="A0A0D0BNI7"/>
<dbReference type="InParanoid" id="A0A0D0BNI7"/>
<dbReference type="HOGENOM" id="CLU_127766_1_0_1"/>
<keyword evidence="2" id="KW-1185">Reference proteome</keyword>
<evidence type="ECO:0000313" key="2">
    <source>
        <dbReference type="Proteomes" id="UP000054538"/>
    </source>
</evidence>
<accession>A0A0D0BNI7</accession>
<dbReference type="Proteomes" id="UP000054538">
    <property type="component" value="Unassembled WGS sequence"/>
</dbReference>
<proteinExistence type="predicted"/>
<evidence type="ECO:0000313" key="1">
    <source>
        <dbReference type="EMBL" id="KIK73152.1"/>
    </source>
</evidence>
<dbReference type="EMBL" id="KN830049">
    <property type="protein sequence ID" value="KIK73152.1"/>
    <property type="molecule type" value="Genomic_DNA"/>
</dbReference>
<dbReference type="OrthoDB" id="2656898at2759"/>
<reference evidence="2" key="2">
    <citation type="submission" date="2015-01" db="EMBL/GenBank/DDBJ databases">
        <title>Evolutionary Origins and Diversification of the Mycorrhizal Mutualists.</title>
        <authorList>
            <consortium name="DOE Joint Genome Institute"/>
            <consortium name="Mycorrhizal Genomics Consortium"/>
            <person name="Kohler A."/>
            <person name="Kuo A."/>
            <person name="Nagy L.G."/>
            <person name="Floudas D."/>
            <person name="Copeland A."/>
            <person name="Barry K.W."/>
            <person name="Cichocki N."/>
            <person name="Veneault-Fourrey C."/>
            <person name="LaButti K."/>
            <person name="Lindquist E.A."/>
            <person name="Lipzen A."/>
            <person name="Lundell T."/>
            <person name="Morin E."/>
            <person name="Murat C."/>
            <person name="Riley R."/>
            <person name="Ohm R."/>
            <person name="Sun H."/>
            <person name="Tunlid A."/>
            <person name="Henrissat B."/>
            <person name="Grigoriev I.V."/>
            <person name="Hibbett D.S."/>
            <person name="Martin F."/>
        </authorList>
    </citation>
    <scope>NUCLEOTIDE SEQUENCE [LARGE SCALE GENOMIC DNA]</scope>
    <source>
        <strain evidence="2">Ve08.2h10</strain>
    </source>
</reference>
<sequence>MDVKTILEVILSCPLNLLEHCASSIIGARLPLNFLAALSDESDKINTLRACMIIYLLTTTAIVPREFQLQASLAILNGKDSIITAGTGSGH</sequence>